<protein>
    <submittedName>
        <fullName evidence="1">Uncharacterized protein</fullName>
    </submittedName>
</protein>
<accession>A0A194X8N3</accession>
<dbReference type="RefSeq" id="XP_018070829.1">
    <property type="nucleotide sequence ID" value="XM_018215082.1"/>
</dbReference>
<gene>
    <name evidence="1" type="ORF">LY89DRAFT_685432</name>
</gene>
<dbReference type="AlphaFoldDB" id="A0A194X8N3"/>
<dbReference type="GeneID" id="28824808"/>
<evidence type="ECO:0000313" key="1">
    <source>
        <dbReference type="EMBL" id="KUJ16474.1"/>
    </source>
</evidence>
<reference evidence="1 2" key="1">
    <citation type="submission" date="2015-10" db="EMBL/GenBank/DDBJ databases">
        <title>Full genome of DAOMC 229536 Phialocephala scopiformis, a fungal endophyte of spruce producing the potent anti-insectan compound rugulosin.</title>
        <authorList>
            <consortium name="DOE Joint Genome Institute"/>
            <person name="Walker A.K."/>
            <person name="Frasz S.L."/>
            <person name="Seifert K.A."/>
            <person name="Miller J.D."/>
            <person name="Mondo S.J."/>
            <person name="Labutti K."/>
            <person name="Lipzen A."/>
            <person name="Dockter R."/>
            <person name="Kennedy M."/>
            <person name="Grigoriev I.V."/>
            <person name="Spatafora J.W."/>
        </authorList>
    </citation>
    <scope>NUCLEOTIDE SEQUENCE [LARGE SCALE GENOMIC DNA]</scope>
    <source>
        <strain evidence="1 2">CBS 120377</strain>
    </source>
</reference>
<sequence>MCCHKNRRAGGCHSRRYNNINPPLAPGQEPVVVYDRRPGLMGMFAQHMAQKREAKQQQQMAYQPRSMSIADGKLEDQKLHEERMAQAYWDERNKAATGRGVDHVDVKQAAENNRFSKISVGTELPSYGQAMKQ</sequence>
<organism evidence="1 2">
    <name type="scientific">Mollisia scopiformis</name>
    <name type="common">Conifer needle endophyte fungus</name>
    <name type="synonym">Phialocephala scopiformis</name>
    <dbReference type="NCBI Taxonomy" id="149040"/>
    <lineage>
        <taxon>Eukaryota</taxon>
        <taxon>Fungi</taxon>
        <taxon>Dikarya</taxon>
        <taxon>Ascomycota</taxon>
        <taxon>Pezizomycotina</taxon>
        <taxon>Leotiomycetes</taxon>
        <taxon>Helotiales</taxon>
        <taxon>Mollisiaceae</taxon>
        <taxon>Mollisia</taxon>
    </lineage>
</organism>
<keyword evidence="2" id="KW-1185">Reference proteome</keyword>
<dbReference type="OrthoDB" id="3560098at2759"/>
<proteinExistence type="predicted"/>
<name>A0A194X8N3_MOLSC</name>
<dbReference type="Proteomes" id="UP000070700">
    <property type="component" value="Unassembled WGS sequence"/>
</dbReference>
<dbReference type="InParanoid" id="A0A194X8N3"/>
<dbReference type="KEGG" id="psco:LY89DRAFT_685432"/>
<evidence type="ECO:0000313" key="2">
    <source>
        <dbReference type="Proteomes" id="UP000070700"/>
    </source>
</evidence>
<dbReference type="EMBL" id="KQ947416">
    <property type="protein sequence ID" value="KUJ16474.1"/>
    <property type="molecule type" value="Genomic_DNA"/>
</dbReference>